<feature type="transmembrane region" description="Helical" evidence="6">
    <location>
        <begin position="21"/>
        <end position="39"/>
    </location>
</feature>
<dbReference type="RefSeq" id="WP_184787815.1">
    <property type="nucleotide sequence ID" value="NZ_BONT01000091.1"/>
</dbReference>
<evidence type="ECO:0000256" key="1">
    <source>
        <dbReference type="ARBA" id="ARBA00004429"/>
    </source>
</evidence>
<keyword evidence="2" id="KW-0813">Transport</keyword>
<evidence type="ECO:0000259" key="7">
    <source>
        <dbReference type="PROSITE" id="PS50850"/>
    </source>
</evidence>
<evidence type="ECO:0000256" key="3">
    <source>
        <dbReference type="ARBA" id="ARBA00022692"/>
    </source>
</evidence>
<keyword evidence="4 6" id="KW-1133">Transmembrane helix</keyword>
<feature type="domain" description="Major facilitator superfamily (MFS) profile" evidence="7">
    <location>
        <begin position="20"/>
        <end position="410"/>
    </location>
</feature>
<dbReference type="Gene3D" id="1.20.1720.10">
    <property type="entry name" value="Multidrug resistance protein D"/>
    <property type="match status" value="1"/>
</dbReference>
<feature type="transmembrane region" description="Helical" evidence="6">
    <location>
        <begin position="327"/>
        <end position="345"/>
    </location>
</feature>
<evidence type="ECO:0000313" key="8">
    <source>
        <dbReference type="EMBL" id="MBB6034968.1"/>
    </source>
</evidence>
<keyword evidence="5 6" id="KW-0472">Membrane</keyword>
<feature type="transmembrane region" description="Helical" evidence="6">
    <location>
        <begin position="298"/>
        <end position="320"/>
    </location>
</feature>
<feature type="transmembrane region" description="Helical" evidence="6">
    <location>
        <begin position="227"/>
        <end position="244"/>
    </location>
</feature>
<dbReference type="InterPro" id="IPR036259">
    <property type="entry name" value="MFS_trans_sf"/>
</dbReference>
<evidence type="ECO:0000256" key="4">
    <source>
        <dbReference type="ARBA" id="ARBA00022989"/>
    </source>
</evidence>
<dbReference type="EMBL" id="JACHGT010000005">
    <property type="protein sequence ID" value="MBB6034968.1"/>
    <property type="molecule type" value="Genomic_DNA"/>
</dbReference>
<feature type="transmembrane region" description="Helical" evidence="6">
    <location>
        <begin position="169"/>
        <end position="190"/>
    </location>
</feature>
<dbReference type="Proteomes" id="UP000548476">
    <property type="component" value="Unassembled WGS sequence"/>
</dbReference>
<proteinExistence type="predicted"/>
<dbReference type="SUPFAM" id="SSF103473">
    <property type="entry name" value="MFS general substrate transporter"/>
    <property type="match status" value="1"/>
</dbReference>
<reference evidence="8 9" key="1">
    <citation type="submission" date="2020-08" db="EMBL/GenBank/DDBJ databases">
        <title>Genomic Encyclopedia of Type Strains, Phase IV (KMG-IV): sequencing the most valuable type-strain genomes for metagenomic binning, comparative biology and taxonomic classification.</title>
        <authorList>
            <person name="Goeker M."/>
        </authorList>
    </citation>
    <scope>NUCLEOTIDE SEQUENCE [LARGE SCALE GENOMIC DNA]</scope>
    <source>
        <strain evidence="8 9">YIM 65646</strain>
    </source>
</reference>
<gene>
    <name evidence="8" type="ORF">HNR73_002822</name>
</gene>
<organism evidence="8 9">
    <name type="scientific">Phytomonospora endophytica</name>
    <dbReference type="NCBI Taxonomy" id="714109"/>
    <lineage>
        <taxon>Bacteria</taxon>
        <taxon>Bacillati</taxon>
        <taxon>Actinomycetota</taxon>
        <taxon>Actinomycetes</taxon>
        <taxon>Micromonosporales</taxon>
        <taxon>Micromonosporaceae</taxon>
        <taxon>Phytomonospora</taxon>
    </lineage>
</organism>
<sequence length="410" mass="41285">MATLTRTAPSPVRAGSRAEPARALVPAGWLVVLSAPLALSANSPAMILPTLAGDFGVSLATVSWLVSAFGWAMALGTPLMGGLVRRRGIRPVLLTGAALTALGTALVAVAPWLPLLLAGRALQAFGGSALVAVAMNLAGGSTRRMGTIAAGFGFLGATGPLVGSTVTAAASWHLAFAIQAVTLVGVPFVLRYTPKGATGGDGRFDAVGAAVLAVLVTALVAVPHYPLPGAVAVLIAVVLLGLRVRRVPDGFVPATLLRSPAFLAASGMTLLLSTSYFAMLFTVPRLLAEKTSWSAGTIGAGQMAAMITGSVLVFGLAAVAPRLPQRLLTPLLLGLGGLALAGVFLSPWALGLFAVSTLSLLANSGGQAVFGVRAMRAAPVEKRPVAIGLFNLAFQLGGAFGPTLVVLLAN</sequence>
<keyword evidence="3 6" id="KW-0812">Transmembrane</keyword>
<dbReference type="InterPro" id="IPR020846">
    <property type="entry name" value="MFS_dom"/>
</dbReference>
<dbReference type="PANTHER" id="PTHR23501">
    <property type="entry name" value="MAJOR FACILITATOR SUPERFAMILY"/>
    <property type="match status" value="1"/>
</dbReference>
<dbReference type="Pfam" id="PF07690">
    <property type="entry name" value="MFS_1"/>
    <property type="match status" value="1"/>
</dbReference>
<keyword evidence="9" id="KW-1185">Reference proteome</keyword>
<dbReference type="GO" id="GO:0005886">
    <property type="term" value="C:plasma membrane"/>
    <property type="evidence" value="ECO:0007669"/>
    <property type="project" value="UniProtKB-SubCell"/>
</dbReference>
<protein>
    <submittedName>
        <fullName evidence="8">MFS family permease</fullName>
    </submittedName>
</protein>
<evidence type="ECO:0000256" key="5">
    <source>
        <dbReference type="ARBA" id="ARBA00023136"/>
    </source>
</evidence>
<evidence type="ECO:0000313" key="9">
    <source>
        <dbReference type="Proteomes" id="UP000548476"/>
    </source>
</evidence>
<dbReference type="AlphaFoldDB" id="A0A841FME3"/>
<comment type="subcellular location">
    <subcellularLocation>
        <location evidence="1">Cell inner membrane</location>
        <topology evidence="1">Multi-pass membrane protein</topology>
    </subcellularLocation>
</comment>
<feature type="transmembrane region" description="Helical" evidence="6">
    <location>
        <begin position="145"/>
        <end position="163"/>
    </location>
</feature>
<comment type="caution">
    <text evidence="8">The sequence shown here is derived from an EMBL/GenBank/DDBJ whole genome shotgun (WGS) entry which is preliminary data.</text>
</comment>
<feature type="transmembrane region" description="Helical" evidence="6">
    <location>
        <begin position="202"/>
        <end position="221"/>
    </location>
</feature>
<dbReference type="PROSITE" id="PS50850">
    <property type="entry name" value="MFS"/>
    <property type="match status" value="1"/>
</dbReference>
<name>A0A841FME3_9ACTN</name>
<dbReference type="GO" id="GO:0022857">
    <property type="term" value="F:transmembrane transporter activity"/>
    <property type="evidence" value="ECO:0007669"/>
    <property type="project" value="InterPro"/>
</dbReference>
<feature type="transmembrane region" description="Helical" evidence="6">
    <location>
        <begin position="121"/>
        <end position="138"/>
    </location>
</feature>
<feature type="transmembrane region" description="Helical" evidence="6">
    <location>
        <begin position="351"/>
        <end position="372"/>
    </location>
</feature>
<dbReference type="Gene3D" id="1.20.1250.20">
    <property type="entry name" value="MFS general substrate transporter like domains"/>
    <property type="match status" value="1"/>
</dbReference>
<dbReference type="InterPro" id="IPR011701">
    <property type="entry name" value="MFS"/>
</dbReference>
<feature type="transmembrane region" description="Helical" evidence="6">
    <location>
        <begin position="384"/>
        <end position="409"/>
    </location>
</feature>
<evidence type="ECO:0000256" key="2">
    <source>
        <dbReference type="ARBA" id="ARBA00022448"/>
    </source>
</evidence>
<feature type="transmembrane region" description="Helical" evidence="6">
    <location>
        <begin position="59"/>
        <end position="80"/>
    </location>
</feature>
<dbReference type="PANTHER" id="PTHR23501:SF191">
    <property type="entry name" value="VACUOLAR BASIC AMINO ACID TRANSPORTER 4"/>
    <property type="match status" value="1"/>
</dbReference>
<accession>A0A841FME3</accession>
<evidence type="ECO:0000256" key="6">
    <source>
        <dbReference type="SAM" id="Phobius"/>
    </source>
</evidence>
<feature type="transmembrane region" description="Helical" evidence="6">
    <location>
        <begin position="256"/>
        <end position="278"/>
    </location>
</feature>
<feature type="transmembrane region" description="Helical" evidence="6">
    <location>
        <begin position="92"/>
        <end position="115"/>
    </location>
</feature>